<dbReference type="Proteomes" id="UP000327143">
    <property type="component" value="Chromosome"/>
</dbReference>
<evidence type="ECO:0000313" key="1">
    <source>
        <dbReference type="EMBL" id="QEU89428.1"/>
    </source>
</evidence>
<evidence type="ECO:0008006" key="3">
    <source>
        <dbReference type="Google" id="ProtNLM"/>
    </source>
</evidence>
<sequence length="79" mass="8888">MEIAARGHADTIAARGVVHRLAGRLPHRLHSTPLRPRLHDHFVIVHRRHTTLSRATRTLVDLATTRLRQAAARGRQADP</sequence>
<accession>A0ABX6ARG6</accession>
<name>A0ABX6ARG6_STRVD</name>
<evidence type="ECO:0000313" key="2">
    <source>
        <dbReference type="Proteomes" id="UP000327143"/>
    </source>
</evidence>
<gene>
    <name evidence="1" type="ORF">CP969_24480</name>
</gene>
<dbReference type="EMBL" id="CP023700">
    <property type="protein sequence ID" value="QEU89428.1"/>
    <property type="molecule type" value="Genomic_DNA"/>
</dbReference>
<keyword evidence="2" id="KW-1185">Reference proteome</keyword>
<protein>
    <recommendedName>
        <fullName evidence="3">LysR substrate-binding domain-containing protein</fullName>
    </recommendedName>
</protein>
<proteinExistence type="predicted"/>
<organism evidence="1 2">
    <name type="scientific">Streptomyces viridosporus T7A</name>
    <dbReference type="NCBI Taxonomy" id="665577"/>
    <lineage>
        <taxon>Bacteria</taxon>
        <taxon>Bacillati</taxon>
        <taxon>Actinomycetota</taxon>
        <taxon>Actinomycetes</taxon>
        <taxon>Kitasatosporales</taxon>
        <taxon>Streptomycetaceae</taxon>
        <taxon>Streptomyces</taxon>
    </lineage>
</organism>
<reference evidence="1 2" key="1">
    <citation type="submission" date="2017-09" db="EMBL/GenBank/DDBJ databases">
        <authorList>
            <person name="Lee N."/>
            <person name="Cho B.-K."/>
        </authorList>
    </citation>
    <scope>NUCLEOTIDE SEQUENCE [LARGE SCALE GENOMIC DNA]</scope>
    <source>
        <strain evidence="1 2">ATCC 39115</strain>
    </source>
</reference>